<keyword evidence="3" id="KW-1185">Reference proteome</keyword>
<evidence type="ECO:0000313" key="3">
    <source>
        <dbReference type="Proteomes" id="UP000292373"/>
    </source>
</evidence>
<dbReference type="GO" id="GO:0016779">
    <property type="term" value="F:nucleotidyltransferase activity"/>
    <property type="evidence" value="ECO:0007669"/>
    <property type="project" value="InterPro"/>
</dbReference>
<dbReference type="InterPro" id="IPR043519">
    <property type="entry name" value="NT_sf"/>
</dbReference>
<protein>
    <submittedName>
        <fullName evidence="2">Nucleotidyltransferase domain-containing protein</fullName>
    </submittedName>
</protein>
<gene>
    <name evidence="2" type="ORF">ET989_07810</name>
</gene>
<organism evidence="2 3">
    <name type="scientific">Propioniciclava sinopodophylli</name>
    <dbReference type="NCBI Taxonomy" id="1837344"/>
    <lineage>
        <taxon>Bacteria</taxon>
        <taxon>Bacillati</taxon>
        <taxon>Actinomycetota</taxon>
        <taxon>Actinomycetes</taxon>
        <taxon>Propionibacteriales</taxon>
        <taxon>Propionibacteriaceae</taxon>
        <taxon>Propioniciclava</taxon>
    </lineage>
</organism>
<reference evidence="2 3" key="1">
    <citation type="submission" date="2019-01" db="EMBL/GenBank/DDBJ databases">
        <title>Lactibacter flavus gen. nov., sp. nov., a novel bacterium of the family Propionibacteriaceae isolated from raw milk and dairy products.</title>
        <authorList>
            <person name="Huptas C."/>
            <person name="Wenning M."/>
            <person name="Breitenwieser F."/>
            <person name="Doll E."/>
            <person name="Von Neubeck M."/>
            <person name="Busse H.-J."/>
            <person name="Scherer S."/>
        </authorList>
    </citation>
    <scope>NUCLEOTIDE SEQUENCE [LARGE SCALE GENOMIC DNA]</scope>
    <source>
        <strain evidence="2 3">KCTC 33808</strain>
    </source>
</reference>
<dbReference type="AlphaFoldDB" id="A0A4Q9KET3"/>
<comment type="caution">
    <text evidence="2">The sequence shown here is derived from an EMBL/GenBank/DDBJ whole genome shotgun (WGS) entry which is preliminary data.</text>
</comment>
<keyword evidence="2" id="KW-0808">Transferase</keyword>
<sequence length="197" mass="21094">MRFDEAFGGLIPGARGAALAVVMRTGQPLTGRQVHGMAQNDFSLWSIQQALTALIDLGLVHGETVGRATLHTFNHEHYAARPLEALLSPLAAFRTVIRETVGTDVHAVVLFGSLARGESSPGSDIDLAVIAPAEWDRRGEVQEAVQTRMGNRCDVLVFSPTEFLGHARSKDEPVVNDILSDGIVLAGALPQHDVEVA</sequence>
<dbReference type="Pfam" id="PF01909">
    <property type="entry name" value="NTP_transf_2"/>
    <property type="match status" value="1"/>
</dbReference>
<evidence type="ECO:0000259" key="1">
    <source>
        <dbReference type="Pfam" id="PF01909"/>
    </source>
</evidence>
<dbReference type="SUPFAM" id="SSF81301">
    <property type="entry name" value="Nucleotidyltransferase"/>
    <property type="match status" value="1"/>
</dbReference>
<dbReference type="OrthoDB" id="3826063at2"/>
<dbReference type="InterPro" id="IPR002934">
    <property type="entry name" value="Polymerase_NTP_transf_dom"/>
</dbReference>
<dbReference type="Proteomes" id="UP000292373">
    <property type="component" value="Unassembled WGS sequence"/>
</dbReference>
<evidence type="ECO:0000313" key="2">
    <source>
        <dbReference type="EMBL" id="TBT85059.1"/>
    </source>
</evidence>
<dbReference type="EMBL" id="SDMQ01000006">
    <property type="protein sequence ID" value="TBT85059.1"/>
    <property type="molecule type" value="Genomic_DNA"/>
</dbReference>
<proteinExistence type="predicted"/>
<dbReference type="PANTHER" id="PTHR43449">
    <property type="entry name" value="NUCLEOTIDYLTRANSFERASE"/>
    <property type="match status" value="1"/>
</dbReference>
<feature type="domain" description="Polymerase nucleotidyl transferase" evidence="1">
    <location>
        <begin position="94"/>
        <end position="167"/>
    </location>
</feature>
<dbReference type="Gene3D" id="3.30.460.10">
    <property type="entry name" value="Beta Polymerase, domain 2"/>
    <property type="match status" value="1"/>
</dbReference>
<dbReference type="CDD" id="cd05403">
    <property type="entry name" value="NT_KNTase_like"/>
    <property type="match status" value="1"/>
</dbReference>
<name>A0A4Q9KET3_9ACTN</name>
<accession>A0A4Q9KET3</accession>
<dbReference type="PANTHER" id="PTHR43449:SF3">
    <property type="entry name" value="POLYMERASE NUCLEOTIDYL TRANSFERASE DOMAIN-CONTAINING PROTEIN"/>
    <property type="match status" value="1"/>
</dbReference>